<evidence type="ECO:0000313" key="2">
    <source>
        <dbReference type="EMBL" id="SFR29908.1"/>
    </source>
</evidence>
<keyword evidence="3" id="KW-1185">Reference proteome</keyword>
<dbReference type="AlphaFoldDB" id="A0A1I6FJ37"/>
<dbReference type="RefSeq" id="WP_143139098.1">
    <property type="nucleotide sequence ID" value="NZ_FOYL01000024.1"/>
</dbReference>
<feature type="non-terminal residue" evidence="2">
    <location>
        <position position="197"/>
    </location>
</feature>
<dbReference type="Proteomes" id="UP000198583">
    <property type="component" value="Unassembled WGS sequence"/>
</dbReference>
<accession>A0A1I6FJ37</accession>
<evidence type="ECO:0000313" key="3">
    <source>
        <dbReference type="Proteomes" id="UP000198583"/>
    </source>
</evidence>
<dbReference type="STRING" id="84724.SAMN04488564_1241"/>
<sequence length="197" mass="21776">MAVHGNMFVPPELNWVFIILAGGDWPPGREGEIWQIHEALLEAGDDLDGVVDGLVLALQEVMNHVDPTVGRAFWRYGEKLAEQPAFYARGARDLAELARGYSLNVQGAKISMIVQMIFAATEIIRMWVDPFEWPLIGPFIGMMQGVVKLIFQQFTAWVARALQIVVHAGSTFLGKTVDDITVSVVTVGIAKIVKEMV</sequence>
<dbReference type="EMBL" id="FOYL01000024">
    <property type="protein sequence ID" value="SFR29908.1"/>
    <property type="molecule type" value="Genomic_DNA"/>
</dbReference>
<feature type="domain" description="Outer membrane channel protein CpnT-like N-terminal" evidence="1">
    <location>
        <begin position="17"/>
        <end position="130"/>
    </location>
</feature>
<proteinExistence type="predicted"/>
<name>A0A1I6FJ37_9PSEU</name>
<reference evidence="3" key="1">
    <citation type="submission" date="2016-10" db="EMBL/GenBank/DDBJ databases">
        <authorList>
            <person name="Varghese N."/>
            <person name="Submissions S."/>
        </authorList>
    </citation>
    <scope>NUCLEOTIDE SEQUENCE [LARGE SCALE GENOMIC DNA]</scope>
    <source>
        <strain evidence="3">DSM 44232</strain>
    </source>
</reference>
<dbReference type="Pfam" id="PF25547">
    <property type="entry name" value="WXG100_2"/>
    <property type="match status" value="1"/>
</dbReference>
<protein>
    <recommendedName>
        <fullName evidence="1">Outer membrane channel protein CpnT-like N-terminal domain-containing protein</fullName>
    </recommendedName>
</protein>
<dbReference type="InterPro" id="IPR057746">
    <property type="entry name" value="CpnT-like_N"/>
</dbReference>
<dbReference type="OrthoDB" id="3874132at2"/>
<evidence type="ECO:0000259" key="1">
    <source>
        <dbReference type="Pfam" id="PF25547"/>
    </source>
</evidence>
<organism evidence="2 3">
    <name type="scientific">Lentzea waywayandensis</name>
    <dbReference type="NCBI Taxonomy" id="84724"/>
    <lineage>
        <taxon>Bacteria</taxon>
        <taxon>Bacillati</taxon>
        <taxon>Actinomycetota</taxon>
        <taxon>Actinomycetes</taxon>
        <taxon>Pseudonocardiales</taxon>
        <taxon>Pseudonocardiaceae</taxon>
        <taxon>Lentzea</taxon>
    </lineage>
</organism>
<gene>
    <name evidence="2" type="ORF">SAMN04488564_1241</name>
</gene>